<evidence type="ECO:0000256" key="1">
    <source>
        <dbReference type="SAM" id="MobiDB-lite"/>
    </source>
</evidence>
<organism evidence="2 3">
    <name type="scientific">Streptomyces violaceusniger</name>
    <dbReference type="NCBI Taxonomy" id="68280"/>
    <lineage>
        <taxon>Bacteria</taxon>
        <taxon>Bacillati</taxon>
        <taxon>Actinomycetota</taxon>
        <taxon>Actinomycetes</taxon>
        <taxon>Kitasatosporales</taxon>
        <taxon>Streptomycetaceae</taxon>
        <taxon>Streptomyces</taxon>
        <taxon>Streptomyces violaceusniger group</taxon>
    </lineage>
</organism>
<feature type="region of interest" description="Disordered" evidence="1">
    <location>
        <begin position="1"/>
        <end position="103"/>
    </location>
</feature>
<protein>
    <submittedName>
        <fullName evidence="2">Uncharacterized protein</fullName>
    </submittedName>
</protein>
<dbReference type="Proteomes" id="UP000301309">
    <property type="component" value="Unassembled WGS sequence"/>
</dbReference>
<feature type="compositionally biased region" description="Basic and acidic residues" evidence="1">
    <location>
        <begin position="1"/>
        <end position="10"/>
    </location>
</feature>
<dbReference type="EMBL" id="BJHW01000001">
    <property type="protein sequence ID" value="GDY57109.1"/>
    <property type="molecule type" value="Genomic_DNA"/>
</dbReference>
<dbReference type="AlphaFoldDB" id="A0A4D4LGT3"/>
<gene>
    <name evidence="2" type="ORF">SVIO_077320</name>
</gene>
<evidence type="ECO:0000313" key="3">
    <source>
        <dbReference type="Proteomes" id="UP000301309"/>
    </source>
</evidence>
<name>A0A4D4LGT3_STRVO</name>
<proteinExistence type="predicted"/>
<reference evidence="2 3" key="1">
    <citation type="journal article" date="2020" name="Int. J. Syst. Evol. Microbiol.">
        <title>Reclassification of Streptomyces castelarensis and Streptomyces sporoclivatus as later heterotypic synonyms of Streptomyces antimycoticus.</title>
        <authorList>
            <person name="Komaki H."/>
            <person name="Tamura T."/>
        </authorList>
    </citation>
    <scope>NUCLEOTIDE SEQUENCE [LARGE SCALE GENOMIC DNA]</scope>
    <source>
        <strain evidence="2 3">NBRC 13459</strain>
    </source>
</reference>
<accession>A0A4D4LGT3</accession>
<evidence type="ECO:0000313" key="2">
    <source>
        <dbReference type="EMBL" id="GDY57109.1"/>
    </source>
</evidence>
<sequence>MGLEDRHGGERAGLQSEHAVPGRREPPASLGPRGIRPSDASTADIDRDHALVPAFVESRPHTATLGDRGVKGWSSDANGSVHISAPSPARRAERSVPSTAYTTPFRTVGAVQPVPP</sequence>
<keyword evidence="3" id="KW-1185">Reference proteome</keyword>
<comment type="caution">
    <text evidence="2">The sequence shown here is derived from an EMBL/GenBank/DDBJ whole genome shotgun (WGS) entry which is preliminary data.</text>
</comment>